<evidence type="ECO:0000256" key="3">
    <source>
        <dbReference type="ARBA" id="ARBA00022679"/>
    </source>
</evidence>
<dbReference type="SUPFAM" id="SSF53756">
    <property type="entry name" value="UDP-Glycosyltransferase/glycogen phosphorylase"/>
    <property type="match status" value="1"/>
</dbReference>
<keyword evidence="5" id="KW-0732">Signal</keyword>
<dbReference type="EMBL" id="GGFK01006306">
    <property type="protein sequence ID" value="MBW39627.1"/>
    <property type="molecule type" value="Transcribed_RNA"/>
</dbReference>
<protein>
    <recommendedName>
        <fullName evidence="5">UDP-glucuronosyltransferase</fullName>
        <ecNumber evidence="5">2.4.1.17</ecNumber>
    </recommendedName>
</protein>
<comment type="catalytic activity">
    <reaction evidence="5">
        <text>glucuronate acceptor + UDP-alpha-D-glucuronate = acceptor beta-D-glucuronoside + UDP + H(+)</text>
        <dbReference type="Rhea" id="RHEA:21032"/>
        <dbReference type="ChEBI" id="CHEBI:15378"/>
        <dbReference type="ChEBI" id="CHEBI:58052"/>
        <dbReference type="ChEBI" id="CHEBI:58223"/>
        <dbReference type="ChEBI" id="CHEBI:132367"/>
        <dbReference type="ChEBI" id="CHEBI:132368"/>
        <dbReference type="EC" id="2.4.1.17"/>
    </reaction>
</comment>
<dbReference type="Gene3D" id="3.40.50.2000">
    <property type="entry name" value="Glycogen Phosphorylase B"/>
    <property type="match status" value="2"/>
</dbReference>
<keyword evidence="3 4" id="KW-0808">Transferase</keyword>
<dbReference type="EC" id="2.4.1.17" evidence="5"/>
<organism evidence="6">
    <name type="scientific">Anopheles triannulatus</name>
    <dbReference type="NCBI Taxonomy" id="58253"/>
    <lineage>
        <taxon>Eukaryota</taxon>
        <taxon>Metazoa</taxon>
        <taxon>Ecdysozoa</taxon>
        <taxon>Arthropoda</taxon>
        <taxon>Hexapoda</taxon>
        <taxon>Insecta</taxon>
        <taxon>Pterygota</taxon>
        <taxon>Neoptera</taxon>
        <taxon>Endopterygota</taxon>
        <taxon>Diptera</taxon>
        <taxon>Nematocera</taxon>
        <taxon>Culicoidea</taxon>
        <taxon>Culicidae</taxon>
        <taxon>Anophelinae</taxon>
        <taxon>Anopheles</taxon>
    </lineage>
</organism>
<dbReference type="InterPro" id="IPR002213">
    <property type="entry name" value="UDP_glucos_trans"/>
</dbReference>
<dbReference type="GO" id="GO:0016020">
    <property type="term" value="C:membrane"/>
    <property type="evidence" value="ECO:0007669"/>
    <property type="project" value="UniProtKB-SubCell"/>
</dbReference>
<keyword evidence="5" id="KW-0472">Membrane</keyword>
<sequence length="526" mass="59656">MMIQPPSLRCALLVAIIAATVQPGTDGARILSVNVFPGRSHWEMISAILEGLLARGHEVTVITNYARKTPHPNYTEIVISPIYDFWAKSVKVDSLYDLTEISVHSMLMNFLYPLGLETAEYAFTRENVMHFLRHDDTKFDLLLAEQFYQESYLMLAHKYKVPIVSIGTFGFGQYMGPMIGQMNAWSHVPHEFLPFTDRMSFSQRAYNSLVSFYESLLRDWYYMPRQEAMAAKYFSFLPGPLPRVGDLERQVSVILLNSYTPLTTTRARVPGMVPVGGLHIKEPKRLPDDLQTFIDEAKDGVIYFSLGTNLRSADLPPEKLAVILRVFASMKQRVVWKFEDERIASLPANVLVRSWLPQSDILGHPHVKVFITHGGLLGTQEGVHRAVPMVGIPIYCDQHLNMNKATLGGYAVKLYFPNITEDSFRWALEEVLYNPSYKDNVRRVSQIFRDRPVPALEEAIYWIEYVERYKGAPQLRSAGLDLPWVSFALLDVVGVLVIGLALLIVAVRKLLSSSVGDKKKVKRKGD</sequence>
<feature type="signal peptide" evidence="5">
    <location>
        <begin position="1"/>
        <end position="27"/>
    </location>
</feature>
<dbReference type="PANTHER" id="PTHR48043">
    <property type="entry name" value="EG:EG0003.4 PROTEIN-RELATED"/>
    <property type="match status" value="1"/>
</dbReference>
<evidence type="ECO:0000256" key="4">
    <source>
        <dbReference type="RuleBase" id="RU003718"/>
    </source>
</evidence>
<keyword evidence="5" id="KW-0812">Transmembrane</keyword>
<feature type="chain" id="PRO_5014493160" description="UDP-glucuronosyltransferase" evidence="5">
    <location>
        <begin position="28"/>
        <end position="526"/>
    </location>
</feature>
<proteinExistence type="inferred from homology"/>
<dbReference type="GO" id="GO:0015020">
    <property type="term" value="F:glucuronosyltransferase activity"/>
    <property type="evidence" value="ECO:0007669"/>
    <property type="project" value="UniProtKB-EC"/>
</dbReference>
<dbReference type="PANTHER" id="PTHR48043:SF60">
    <property type="entry name" value="UDP-GLUCURONOSYLTRANSFERASE"/>
    <property type="match status" value="1"/>
</dbReference>
<name>A0A2M4AFW4_9DIPT</name>
<evidence type="ECO:0000256" key="2">
    <source>
        <dbReference type="ARBA" id="ARBA00022676"/>
    </source>
</evidence>
<feature type="transmembrane region" description="Helical" evidence="5">
    <location>
        <begin position="484"/>
        <end position="507"/>
    </location>
</feature>
<dbReference type="FunFam" id="3.40.50.2000:FF:000050">
    <property type="entry name" value="UDP-glucuronosyltransferase"/>
    <property type="match status" value="1"/>
</dbReference>
<keyword evidence="2 4" id="KW-0328">Glycosyltransferase</keyword>
<dbReference type="InterPro" id="IPR050271">
    <property type="entry name" value="UDP-glycosyltransferase"/>
</dbReference>
<dbReference type="CDD" id="cd03784">
    <property type="entry name" value="GT1_Gtf-like"/>
    <property type="match status" value="1"/>
</dbReference>
<reference evidence="6" key="1">
    <citation type="submission" date="2018-01" db="EMBL/GenBank/DDBJ databases">
        <title>An insight into the sialome of Amazonian anophelines.</title>
        <authorList>
            <person name="Ribeiro J.M."/>
            <person name="Scarpassa V."/>
            <person name="Calvo E."/>
        </authorList>
    </citation>
    <scope>NUCLEOTIDE SEQUENCE</scope>
    <source>
        <tissue evidence="6">Salivary glands</tissue>
    </source>
</reference>
<evidence type="ECO:0000313" key="6">
    <source>
        <dbReference type="EMBL" id="MBW39627.1"/>
    </source>
</evidence>
<dbReference type="InterPro" id="IPR035595">
    <property type="entry name" value="UDP_glycos_trans_CS"/>
</dbReference>
<dbReference type="AlphaFoldDB" id="A0A2M4AFW4"/>
<evidence type="ECO:0000256" key="1">
    <source>
        <dbReference type="ARBA" id="ARBA00009995"/>
    </source>
</evidence>
<comment type="similarity">
    <text evidence="1 4">Belongs to the UDP-glycosyltransferase family.</text>
</comment>
<dbReference type="Pfam" id="PF00201">
    <property type="entry name" value="UDPGT"/>
    <property type="match status" value="1"/>
</dbReference>
<dbReference type="FunFam" id="3.40.50.2000:FF:000174">
    <property type="entry name" value="UDP-glucuronosyltransferase"/>
    <property type="match status" value="1"/>
</dbReference>
<evidence type="ECO:0000256" key="5">
    <source>
        <dbReference type="RuleBase" id="RU362059"/>
    </source>
</evidence>
<comment type="subcellular location">
    <subcellularLocation>
        <location evidence="5">Membrane</location>
        <topology evidence="5">Single-pass membrane protein</topology>
    </subcellularLocation>
</comment>
<accession>A0A2M4AFW4</accession>
<dbReference type="PROSITE" id="PS00375">
    <property type="entry name" value="UDPGT"/>
    <property type="match status" value="1"/>
</dbReference>
<keyword evidence="5" id="KW-1133">Transmembrane helix</keyword>